<dbReference type="InterPro" id="IPR036866">
    <property type="entry name" value="RibonucZ/Hydroxyglut_hydro"/>
</dbReference>
<evidence type="ECO:0000256" key="5">
    <source>
        <dbReference type="ARBA" id="ARBA00022833"/>
    </source>
</evidence>
<keyword evidence="8" id="KW-1185">Reference proteome</keyword>
<dbReference type="SMART" id="SM00849">
    <property type="entry name" value="Lactamase_B"/>
    <property type="match status" value="1"/>
</dbReference>
<dbReference type="PANTHER" id="PTHR42978:SF7">
    <property type="entry name" value="METALLO-HYDROLASE RV2300C-RELATED"/>
    <property type="match status" value="1"/>
</dbReference>
<dbReference type="Pfam" id="PF00753">
    <property type="entry name" value="Lactamase_B"/>
    <property type="match status" value="1"/>
</dbReference>
<keyword evidence="5" id="KW-0862">Zinc</keyword>
<keyword evidence="4 7" id="KW-0378">Hydrolase</keyword>
<feature type="domain" description="Metallo-beta-lactamase" evidence="6">
    <location>
        <begin position="21"/>
        <end position="232"/>
    </location>
</feature>
<dbReference type="PANTHER" id="PTHR42978">
    <property type="entry name" value="QUORUM-QUENCHING LACTONASE YTNP-RELATED-RELATED"/>
    <property type="match status" value="1"/>
</dbReference>
<evidence type="ECO:0000256" key="1">
    <source>
        <dbReference type="ARBA" id="ARBA00001947"/>
    </source>
</evidence>
<comment type="cofactor">
    <cofactor evidence="1">
        <name>Zn(2+)</name>
        <dbReference type="ChEBI" id="CHEBI:29105"/>
    </cofactor>
</comment>
<evidence type="ECO:0000313" key="8">
    <source>
        <dbReference type="Proteomes" id="UP000466794"/>
    </source>
</evidence>
<evidence type="ECO:0000313" key="7">
    <source>
        <dbReference type="EMBL" id="MVU78811.1"/>
    </source>
</evidence>
<proteinExistence type="inferred from homology"/>
<sequence length="268" mass="29102">MKIHHLNCGTMRPWATPGGLVCHVLLVETPDCLVLVDSGLGLRDAVDPAARFGPARFYVRPAFDPAEAAITQVRRLGYDPGDVRHIVLTHLDADHTGRLADFPWARVHLTAAEHAAARHPHGLAERGRYLSGQRAHEPIFVEHTPGAGDAWRGFAAAIELTDVAPGFMLIDLPGHSRGHAAIAVDTGGRWVLHAGDAFYHHAQIGGPGATPRALTAMERFVARDRKMVEANHHRLAELARTADPDLILVNAHDPGLLRRARRLSGTAH</sequence>
<accession>A0A7K1UX09</accession>
<organism evidence="7 8">
    <name type="scientific">Nocardia terrae</name>
    <dbReference type="NCBI Taxonomy" id="2675851"/>
    <lineage>
        <taxon>Bacteria</taxon>
        <taxon>Bacillati</taxon>
        <taxon>Actinomycetota</taxon>
        <taxon>Actinomycetes</taxon>
        <taxon>Mycobacteriales</taxon>
        <taxon>Nocardiaceae</taxon>
        <taxon>Nocardia</taxon>
    </lineage>
</organism>
<comment type="caution">
    <text evidence="7">The sequence shown here is derived from an EMBL/GenBank/DDBJ whole genome shotgun (WGS) entry which is preliminary data.</text>
</comment>
<dbReference type="Gene3D" id="3.60.15.10">
    <property type="entry name" value="Ribonuclease Z/Hydroxyacylglutathione hydrolase-like"/>
    <property type="match status" value="1"/>
</dbReference>
<dbReference type="Proteomes" id="UP000466794">
    <property type="component" value="Unassembled WGS sequence"/>
</dbReference>
<gene>
    <name evidence="7" type="ORF">GPX89_16355</name>
</gene>
<reference evidence="7 8" key="1">
    <citation type="submission" date="2019-12" db="EMBL/GenBank/DDBJ databases">
        <title>Nocardia sp. nov. ET3-3 isolated from soil.</title>
        <authorList>
            <person name="Kanchanasin P."/>
            <person name="Tanasupawat S."/>
            <person name="Yuki M."/>
            <person name="Kudo T."/>
        </authorList>
    </citation>
    <scope>NUCLEOTIDE SEQUENCE [LARGE SCALE GENOMIC DNA]</scope>
    <source>
        <strain evidence="7 8">ET3-3</strain>
    </source>
</reference>
<dbReference type="EMBL" id="WRPP01000003">
    <property type="protein sequence ID" value="MVU78811.1"/>
    <property type="molecule type" value="Genomic_DNA"/>
</dbReference>
<evidence type="ECO:0000259" key="6">
    <source>
        <dbReference type="SMART" id="SM00849"/>
    </source>
</evidence>
<comment type="similarity">
    <text evidence="2">Belongs to the metallo-beta-lactamase superfamily.</text>
</comment>
<evidence type="ECO:0000256" key="3">
    <source>
        <dbReference type="ARBA" id="ARBA00022723"/>
    </source>
</evidence>
<dbReference type="SUPFAM" id="SSF56281">
    <property type="entry name" value="Metallo-hydrolase/oxidoreductase"/>
    <property type="match status" value="1"/>
</dbReference>
<name>A0A7K1UX09_9NOCA</name>
<evidence type="ECO:0000256" key="2">
    <source>
        <dbReference type="ARBA" id="ARBA00007749"/>
    </source>
</evidence>
<dbReference type="CDD" id="cd07742">
    <property type="entry name" value="metallo-hydrolase-like_MBL-fold"/>
    <property type="match status" value="1"/>
</dbReference>
<protein>
    <submittedName>
        <fullName evidence="7">MBL fold metallo-hydrolase</fullName>
    </submittedName>
</protein>
<dbReference type="GO" id="GO:0016787">
    <property type="term" value="F:hydrolase activity"/>
    <property type="evidence" value="ECO:0007669"/>
    <property type="project" value="UniProtKB-KW"/>
</dbReference>
<dbReference type="AlphaFoldDB" id="A0A7K1UX09"/>
<dbReference type="RefSeq" id="WP_328601903.1">
    <property type="nucleotide sequence ID" value="NZ_WRPP01000003.1"/>
</dbReference>
<dbReference type="InterPro" id="IPR051013">
    <property type="entry name" value="MBL_superfamily_lactonases"/>
</dbReference>
<dbReference type="InterPro" id="IPR001279">
    <property type="entry name" value="Metallo-B-lactamas"/>
</dbReference>
<dbReference type="GO" id="GO:0046872">
    <property type="term" value="F:metal ion binding"/>
    <property type="evidence" value="ECO:0007669"/>
    <property type="project" value="UniProtKB-KW"/>
</dbReference>
<keyword evidence="3" id="KW-0479">Metal-binding</keyword>
<evidence type="ECO:0000256" key="4">
    <source>
        <dbReference type="ARBA" id="ARBA00022801"/>
    </source>
</evidence>